<evidence type="ECO:0000313" key="3">
    <source>
        <dbReference type="Proteomes" id="UP001596045"/>
    </source>
</evidence>
<dbReference type="RefSeq" id="WP_378997875.1">
    <property type="nucleotide sequence ID" value="NZ_JBHSMT010000023.1"/>
</dbReference>
<accession>A0ABW0M970</accession>
<comment type="caution">
    <text evidence="2">The sequence shown here is derived from an EMBL/GenBank/DDBJ whole genome shotgun (WGS) entry which is preliminary data.</text>
</comment>
<dbReference type="EMBL" id="JBHSMT010000023">
    <property type="protein sequence ID" value="MFC5474765.1"/>
    <property type="molecule type" value="Genomic_DNA"/>
</dbReference>
<evidence type="ECO:0008006" key="4">
    <source>
        <dbReference type="Google" id="ProtNLM"/>
    </source>
</evidence>
<feature type="transmembrane region" description="Helical" evidence="1">
    <location>
        <begin position="68"/>
        <end position="87"/>
    </location>
</feature>
<keyword evidence="1" id="KW-0812">Transmembrane</keyword>
<keyword evidence="1" id="KW-0472">Membrane</keyword>
<name>A0ABW0M970_9BURK</name>
<keyword evidence="1" id="KW-1133">Transmembrane helix</keyword>
<evidence type="ECO:0000256" key="1">
    <source>
        <dbReference type="SAM" id="Phobius"/>
    </source>
</evidence>
<protein>
    <recommendedName>
        <fullName evidence="4">Holin</fullName>
    </recommendedName>
</protein>
<evidence type="ECO:0000313" key="2">
    <source>
        <dbReference type="EMBL" id="MFC5474765.1"/>
    </source>
</evidence>
<keyword evidence="3" id="KW-1185">Reference proteome</keyword>
<feature type="transmembrane region" description="Helical" evidence="1">
    <location>
        <begin position="41"/>
        <end position="61"/>
    </location>
</feature>
<sequence>MTTEDSKAIPELLEKSALRDLHDAELRSKALEVLAQNNNSSTFLVTVFGGTALAAFAEYMLKSNGLPIADLLVALSWGVPGLLILNYHQGRQLDAVIQILKLNMKATGRNDD</sequence>
<proteinExistence type="predicted"/>
<gene>
    <name evidence="2" type="ORF">ACFPM8_12445</name>
</gene>
<organism evidence="2 3">
    <name type="scientific">Paraherbaspirillum soli</name>
    <dbReference type="NCBI Taxonomy" id="631222"/>
    <lineage>
        <taxon>Bacteria</taxon>
        <taxon>Pseudomonadati</taxon>
        <taxon>Pseudomonadota</taxon>
        <taxon>Betaproteobacteria</taxon>
        <taxon>Burkholderiales</taxon>
        <taxon>Oxalobacteraceae</taxon>
        <taxon>Paraherbaspirillum</taxon>
    </lineage>
</organism>
<dbReference type="Proteomes" id="UP001596045">
    <property type="component" value="Unassembled WGS sequence"/>
</dbReference>
<reference evidence="3" key="1">
    <citation type="journal article" date="2019" name="Int. J. Syst. Evol. Microbiol.">
        <title>The Global Catalogue of Microorganisms (GCM) 10K type strain sequencing project: providing services to taxonomists for standard genome sequencing and annotation.</title>
        <authorList>
            <consortium name="The Broad Institute Genomics Platform"/>
            <consortium name="The Broad Institute Genome Sequencing Center for Infectious Disease"/>
            <person name="Wu L."/>
            <person name="Ma J."/>
        </authorList>
    </citation>
    <scope>NUCLEOTIDE SEQUENCE [LARGE SCALE GENOMIC DNA]</scope>
    <source>
        <strain evidence="3">JCM 17066</strain>
    </source>
</reference>